<dbReference type="RefSeq" id="WP_214833429.1">
    <property type="nucleotide sequence ID" value="NZ_CP183077.1"/>
</dbReference>
<sequence length="83" mass="9553">MQNRLSRYYCQYSGIVIGFGLVFTFLFGIRSYSVWQQWIPSNLALLVTLITATLFSYVTYRLLSALNLRLFRRIGGIASSCSR</sequence>
<evidence type="ECO:0000313" key="3">
    <source>
        <dbReference type="Proteomes" id="UP001230807"/>
    </source>
</evidence>
<name>A0ABT7MR97_9BACL</name>
<keyword evidence="3" id="KW-1185">Reference proteome</keyword>
<gene>
    <name evidence="2" type="ORF">QR695_12070</name>
</gene>
<dbReference type="Proteomes" id="UP001230807">
    <property type="component" value="Unassembled WGS sequence"/>
</dbReference>
<proteinExistence type="predicted"/>
<keyword evidence="1" id="KW-0812">Transmembrane</keyword>
<dbReference type="EMBL" id="JASWER010000010">
    <property type="protein sequence ID" value="MDL5377735.1"/>
    <property type="molecule type" value="Genomic_DNA"/>
</dbReference>
<keyword evidence="1" id="KW-0472">Membrane</keyword>
<organism evidence="2 3">
    <name type="scientific">Exiguobacterium mexicanum</name>
    <dbReference type="NCBI Taxonomy" id="340146"/>
    <lineage>
        <taxon>Bacteria</taxon>
        <taxon>Bacillati</taxon>
        <taxon>Bacillota</taxon>
        <taxon>Bacilli</taxon>
        <taxon>Bacillales</taxon>
        <taxon>Bacillales Family XII. Incertae Sedis</taxon>
        <taxon>Exiguobacterium</taxon>
    </lineage>
</organism>
<evidence type="ECO:0000256" key="1">
    <source>
        <dbReference type="SAM" id="Phobius"/>
    </source>
</evidence>
<reference evidence="2 3" key="1">
    <citation type="submission" date="2023-06" db="EMBL/GenBank/DDBJ databases">
        <title>Influencing factors and mechanism of Cr(VI) reduction by facultative anaerobic Exiguobacterium sp. PY14.</title>
        <authorList>
            <person name="Zou L."/>
        </authorList>
    </citation>
    <scope>NUCLEOTIDE SEQUENCE [LARGE SCALE GENOMIC DNA]</scope>
    <source>
        <strain evidence="2 3">PY14</strain>
    </source>
</reference>
<feature type="transmembrane region" description="Helical" evidence="1">
    <location>
        <begin position="12"/>
        <end position="31"/>
    </location>
</feature>
<accession>A0ABT7MR97</accession>
<keyword evidence="1" id="KW-1133">Transmembrane helix</keyword>
<protein>
    <submittedName>
        <fullName evidence="2">Uncharacterized protein</fullName>
    </submittedName>
</protein>
<feature type="transmembrane region" description="Helical" evidence="1">
    <location>
        <begin position="43"/>
        <end position="63"/>
    </location>
</feature>
<comment type="caution">
    <text evidence="2">The sequence shown here is derived from an EMBL/GenBank/DDBJ whole genome shotgun (WGS) entry which is preliminary data.</text>
</comment>
<evidence type="ECO:0000313" key="2">
    <source>
        <dbReference type="EMBL" id="MDL5377735.1"/>
    </source>
</evidence>